<organism evidence="1 2">
    <name type="scientific">Streptacidiphilus alkalitolerans</name>
    <dbReference type="NCBI Taxonomy" id="3342712"/>
    <lineage>
        <taxon>Bacteria</taxon>
        <taxon>Bacillati</taxon>
        <taxon>Actinomycetota</taxon>
        <taxon>Actinomycetes</taxon>
        <taxon>Kitasatosporales</taxon>
        <taxon>Streptomycetaceae</taxon>
        <taxon>Streptacidiphilus</taxon>
    </lineage>
</organism>
<accession>A0ABV6V474</accession>
<comment type="caution">
    <text evidence="1">The sequence shown here is derived from an EMBL/GenBank/DDBJ whole genome shotgun (WGS) entry which is preliminary data.</text>
</comment>
<dbReference type="EMBL" id="JBHEZX010000002">
    <property type="protein sequence ID" value="MFC1408488.1"/>
    <property type="molecule type" value="Genomic_DNA"/>
</dbReference>
<keyword evidence="2" id="KW-1185">Reference proteome</keyword>
<evidence type="ECO:0000313" key="1">
    <source>
        <dbReference type="EMBL" id="MFC1408488.1"/>
    </source>
</evidence>
<reference evidence="1 2" key="1">
    <citation type="submission" date="2024-09" db="EMBL/GenBank/DDBJ databases">
        <authorList>
            <person name="Lee S.D."/>
        </authorList>
    </citation>
    <scope>NUCLEOTIDE SEQUENCE [LARGE SCALE GENOMIC DNA]</scope>
    <source>
        <strain evidence="1 2">N1-1</strain>
    </source>
</reference>
<protein>
    <submittedName>
        <fullName evidence="1">Uncharacterized protein</fullName>
    </submittedName>
</protein>
<gene>
    <name evidence="1" type="ORF">ACEZDG_04270</name>
</gene>
<dbReference type="Proteomes" id="UP001592582">
    <property type="component" value="Unassembled WGS sequence"/>
</dbReference>
<evidence type="ECO:0000313" key="2">
    <source>
        <dbReference type="Proteomes" id="UP001592582"/>
    </source>
</evidence>
<proteinExistence type="predicted"/>
<sequence>MIPVALTELRKDHVTGQTNLSIMRGIAKLAPPGEKDECASMAALYMMHLETDF</sequence>
<name>A0ABV6V474_9ACTN</name>